<name>A0A8D1PVX2_PIG</name>
<accession>A0A8D1PVX2</accession>
<evidence type="ECO:0000256" key="1">
    <source>
        <dbReference type="SAM" id="MobiDB-lite"/>
    </source>
</evidence>
<protein>
    <submittedName>
        <fullName evidence="2">Uncharacterized protein</fullName>
    </submittedName>
</protein>
<dbReference type="Ensembl" id="ENSSSCT00050025438.1">
    <property type="protein sequence ID" value="ENSSSCP00050010581.1"/>
    <property type="gene ID" value="ENSSSCG00050018814.1"/>
</dbReference>
<feature type="region of interest" description="Disordered" evidence="1">
    <location>
        <begin position="23"/>
        <end position="97"/>
    </location>
</feature>
<dbReference type="Proteomes" id="UP000694571">
    <property type="component" value="Unplaced"/>
</dbReference>
<evidence type="ECO:0000313" key="3">
    <source>
        <dbReference type="Proteomes" id="UP000694724"/>
    </source>
</evidence>
<feature type="compositionally biased region" description="Basic and acidic residues" evidence="1">
    <location>
        <begin position="83"/>
        <end position="93"/>
    </location>
</feature>
<organism evidence="2 3">
    <name type="scientific">Sus scrofa</name>
    <name type="common">Pig</name>
    <dbReference type="NCBI Taxonomy" id="9823"/>
    <lineage>
        <taxon>Eukaryota</taxon>
        <taxon>Metazoa</taxon>
        <taxon>Chordata</taxon>
        <taxon>Craniata</taxon>
        <taxon>Vertebrata</taxon>
        <taxon>Euteleostomi</taxon>
        <taxon>Mammalia</taxon>
        <taxon>Eutheria</taxon>
        <taxon>Laurasiatheria</taxon>
        <taxon>Artiodactyla</taxon>
        <taxon>Suina</taxon>
        <taxon>Suidae</taxon>
        <taxon>Sus</taxon>
    </lineage>
</organism>
<proteinExistence type="predicted"/>
<reference evidence="2" key="1">
    <citation type="submission" date="2025-05" db="UniProtKB">
        <authorList>
            <consortium name="Ensembl"/>
        </authorList>
    </citation>
    <scope>IDENTIFICATION</scope>
</reference>
<dbReference type="Ensembl" id="ENSSSCT00055014911.1">
    <property type="protein sequence ID" value="ENSSSCP00055011735.1"/>
    <property type="gene ID" value="ENSSSCG00055007637.1"/>
</dbReference>
<evidence type="ECO:0000313" key="2">
    <source>
        <dbReference type="Ensembl" id="ENSSSCP00055011735.1"/>
    </source>
</evidence>
<sequence>MSLCSLLSPRSGFRCCCAAPPPPAQPHQEALGGLEEPRNARGGEKKKKKKTLFNFPPPCSSAPCHPVAPQPNKVRRGWSPPLADRRREPEETRAGAGEVHPRRLPVVSSILYVQHYNLQAIVQMGLAPSTFCSFQLAKQTDRFVFERGSWMGLGKAAGKVRLKVSLKIRIK</sequence>
<dbReference type="Proteomes" id="UP000694724">
    <property type="component" value="Unplaced"/>
</dbReference>
<dbReference type="AlphaFoldDB" id="A0A8D1PVX2"/>